<gene>
    <name evidence="2" type="ORF">BXY64_3705</name>
</gene>
<keyword evidence="3" id="KW-1185">Reference proteome</keyword>
<feature type="transmembrane region" description="Helical" evidence="1">
    <location>
        <begin position="63"/>
        <end position="83"/>
    </location>
</feature>
<name>A0A419WMR6_9BACT</name>
<organism evidence="2 3">
    <name type="scientific">Marinifilum flexuosum</name>
    <dbReference type="NCBI Taxonomy" id="1117708"/>
    <lineage>
        <taxon>Bacteria</taxon>
        <taxon>Pseudomonadati</taxon>
        <taxon>Bacteroidota</taxon>
        <taxon>Bacteroidia</taxon>
        <taxon>Marinilabiliales</taxon>
        <taxon>Marinifilaceae</taxon>
    </lineage>
</organism>
<evidence type="ECO:0000313" key="3">
    <source>
        <dbReference type="Proteomes" id="UP000284531"/>
    </source>
</evidence>
<dbReference type="Proteomes" id="UP000284531">
    <property type="component" value="Unassembled WGS sequence"/>
</dbReference>
<sequence length="84" mass="10233">MNILKAIRLRYRGHKQHAKKGKSMSKIVFQLEKSKRAKRGFRLIDMNLSRVKTWMQWEMFKRYAWVVAVWSLVLGYFIFKYFAS</sequence>
<proteinExistence type="predicted"/>
<dbReference type="EMBL" id="RAPQ01000012">
    <property type="protein sequence ID" value="RKD96759.1"/>
    <property type="molecule type" value="Genomic_DNA"/>
</dbReference>
<keyword evidence="1" id="KW-0472">Membrane</keyword>
<comment type="caution">
    <text evidence="2">The sequence shown here is derived from an EMBL/GenBank/DDBJ whole genome shotgun (WGS) entry which is preliminary data.</text>
</comment>
<keyword evidence="1" id="KW-1133">Transmembrane helix</keyword>
<protein>
    <submittedName>
        <fullName evidence="2">Uncharacterized protein</fullName>
    </submittedName>
</protein>
<reference evidence="2 3" key="1">
    <citation type="submission" date="2018-09" db="EMBL/GenBank/DDBJ databases">
        <title>Genomic Encyclopedia of Archaeal and Bacterial Type Strains, Phase II (KMG-II): from individual species to whole genera.</title>
        <authorList>
            <person name="Goeker M."/>
        </authorList>
    </citation>
    <scope>NUCLEOTIDE SEQUENCE [LARGE SCALE GENOMIC DNA]</scope>
    <source>
        <strain evidence="2 3">DSM 21950</strain>
    </source>
</reference>
<accession>A0A419WMR6</accession>
<evidence type="ECO:0000256" key="1">
    <source>
        <dbReference type="SAM" id="Phobius"/>
    </source>
</evidence>
<keyword evidence="1" id="KW-0812">Transmembrane</keyword>
<evidence type="ECO:0000313" key="2">
    <source>
        <dbReference type="EMBL" id="RKD96759.1"/>
    </source>
</evidence>
<dbReference type="RefSeq" id="WP_120241415.1">
    <property type="nucleotide sequence ID" value="NZ_RAPQ01000012.1"/>
</dbReference>
<dbReference type="AlphaFoldDB" id="A0A419WMR6"/>